<reference evidence="2 3" key="1">
    <citation type="submission" date="2015-09" db="EMBL/GenBank/DDBJ databases">
        <authorList>
            <consortium name="Pathogen Informatics"/>
        </authorList>
    </citation>
    <scope>NUCLEOTIDE SEQUENCE [LARGE SCALE GENOMIC DNA]</scope>
    <source>
        <strain evidence="2 3">2789STDY5834942</strain>
    </source>
</reference>
<keyword evidence="1" id="KW-1133">Transmembrane helix</keyword>
<name>A0A174UP82_BACUN</name>
<keyword evidence="1" id="KW-0472">Membrane</keyword>
<dbReference type="Proteomes" id="UP000095788">
    <property type="component" value="Unassembled WGS sequence"/>
</dbReference>
<feature type="transmembrane region" description="Helical" evidence="1">
    <location>
        <begin position="131"/>
        <end position="151"/>
    </location>
</feature>
<evidence type="ECO:0000313" key="3">
    <source>
        <dbReference type="Proteomes" id="UP000095788"/>
    </source>
</evidence>
<dbReference type="EMBL" id="CZBF01000007">
    <property type="protein sequence ID" value="CUQ21877.1"/>
    <property type="molecule type" value="Genomic_DNA"/>
</dbReference>
<organism evidence="2 3">
    <name type="scientific">Bacteroides uniformis</name>
    <dbReference type="NCBI Taxonomy" id="820"/>
    <lineage>
        <taxon>Bacteria</taxon>
        <taxon>Pseudomonadati</taxon>
        <taxon>Bacteroidota</taxon>
        <taxon>Bacteroidia</taxon>
        <taxon>Bacteroidales</taxon>
        <taxon>Bacteroidaceae</taxon>
        <taxon>Bacteroides</taxon>
    </lineage>
</organism>
<evidence type="ECO:0000313" key="2">
    <source>
        <dbReference type="EMBL" id="CUQ21877.1"/>
    </source>
</evidence>
<evidence type="ECO:0000256" key="1">
    <source>
        <dbReference type="SAM" id="Phobius"/>
    </source>
</evidence>
<gene>
    <name evidence="2" type="ORF">ERS852554_03447</name>
</gene>
<proteinExistence type="predicted"/>
<sequence length="267" mass="30051">MQQQSIVVLNDADVFLFFFLLFGGSQYSGESHNGIERRTDFMAHVGEECGFQFIRLFRTVLGGNQFRLHLFPFGDNQRRAHQGQRLIVLVVGFYGGLGLHPVEVFVSVGMIDDAVFLLDFLDTSLNQVCIGLFHFFQVFLVYFGEILAVGYGQLFIVHDTGIIAELYRLVDIAEYGVCPEVPFPWYDVGNVECHGKFPVCRPQLYLGVVQLGAVNAEDVHVFAIVACLDYNVVESVYLLVIIGESYGTFLLQCNIHEMEELVHGFGK</sequence>
<dbReference type="AlphaFoldDB" id="A0A174UP82"/>
<accession>A0A174UP82</accession>
<keyword evidence="1" id="KW-0812">Transmembrane</keyword>
<feature type="transmembrane region" description="Helical" evidence="1">
    <location>
        <begin position="86"/>
        <end position="111"/>
    </location>
</feature>
<protein>
    <submittedName>
        <fullName evidence="2">Uncharacterized protein</fullName>
    </submittedName>
</protein>